<dbReference type="Proteomes" id="UP001163821">
    <property type="component" value="Unassembled WGS sequence"/>
</dbReference>
<evidence type="ECO:0000256" key="9">
    <source>
        <dbReference type="ARBA" id="ARBA00023209"/>
    </source>
</evidence>
<evidence type="ECO:0000313" key="13">
    <source>
        <dbReference type="EMBL" id="MCW0483327.1"/>
    </source>
</evidence>
<keyword evidence="5 12" id="KW-0812">Transmembrane</keyword>
<dbReference type="GO" id="GO:0016780">
    <property type="term" value="F:phosphotransferase activity, for other substituted phosphate groups"/>
    <property type="evidence" value="ECO:0007669"/>
    <property type="project" value="InterPro"/>
</dbReference>
<evidence type="ECO:0000256" key="11">
    <source>
        <dbReference type="RuleBase" id="RU003750"/>
    </source>
</evidence>
<accession>A0AA41YDF2</accession>
<evidence type="ECO:0000313" key="14">
    <source>
        <dbReference type="Proteomes" id="UP001163821"/>
    </source>
</evidence>
<feature type="transmembrane region" description="Helical" evidence="12">
    <location>
        <begin position="35"/>
        <end position="51"/>
    </location>
</feature>
<feature type="transmembrane region" description="Helical" evidence="12">
    <location>
        <begin position="7"/>
        <end position="29"/>
    </location>
</feature>
<dbReference type="Gene3D" id="1.20.120.1760">
    <property type="match status" value="1"/>
</dbReference>
<dbReference type="EMBL" id="JAPAAF010000015">
    <property type="protein sequence ID" value="MCW0483327.1"/>
    <property type="molecule type" value="Genomic_DNA"/>
</dbReference>
<organism evidence="13 14">
    <name type="scientific">Gaoshiqia sediminis</name>
    <dbReference type="NCBI Taxonomy" id="2986998"/>
    <lineage>
        <taxon>Bacteria</taxon>
        <taxon>Pseudomonadati</taxon>
        <taxon>Bacteroidota</taxon>
        <taxon>Bacteroidia</taxon>
        <taxon>Marinilabiliales</taxon>
        <taxon>Prolixibacteraceae</taxon>
        <taxon>Gaoshiqia</taxon>
    </lineage>
</organism>
<dbReference type="GO" id="GO:0016020">
    <property type="term" value="C:membrane"/>
    <property type="evidence" value="ECO:0007669"/>
    <property type="project" value="UniProtKB-SubCell"/>
</dbReference>
<comment type="subcellular location">
    <subcellularLocation>
        <location evidence="1">Membrane</location>
        <topology evidence="1">Multi-pass membrane protein</topology>
    </subcellularLocation>
</comment>
<dbReference type="InterPro" id="IPR050324">
    <property type="entry name" value="CDP-alcohol_PTase-I"/>
</dbReference>
<dbReference type="InterPro" id="IPR000462">
    <property type="entry name" value="CDP-OH_P_trans"/>
</dbReference>
<evidence type="ECO:0000256" key="3">
    <source>
        <dbReference type="ARBA" id="ARBA00022516"/>
    </source>
</evidence>
<dbReference type="InterPro" id="IPR043130">
    <property type="entry name" value="CDP-OH_PTrfase_TM_dom"/>
</dbReference>
<evidence type="ECO:0000256" key="5">
    <source>
        <dbReference type="ARBA" id="ARBA00022692"/>
    </source>
</evidence>
<evidence type="ECO:0000256" key="7">
    <source>
        <dbReference type="ARBA" id="ARBA00023098"/>
    </source>
</evidence>
<comment type="caution">
    <text evidence="13">The sequence shown here is derived from an EMBL/GenBank/DDBJ whole genome shotgun (WGS) entry which is preliminary data.</text>
</comment>
<keyword evidence="8 12" id="KW-0472">Membrane</keyword>
<evidence type="ECO:0000256" key="12">
    <source>
        <dbReference type="SAM" id="Phobius"/>
    </source>
</evidence>
<feature type="transmembrane region" description="Helical" evidence="12">
    <location>
        <begin position="72"/>
        <end position="94"/>
    </location>
</feature>
<keyword evidence="9" id="KW-0594">Phospholipid biosynthesis</keyword>
<dbReference type="InterPro" id="IPR048254">
    <property type="entry name" value="CDP_ALCOHOL_P_TRANSF_CS"/>
</dbReference>
<evidence type="ECO:0000256" key="8">
    <source>
        <dbReference type="ARBA" id="ARBA00023136"/>
    </source>
</evidence>
<name>A0AA41YDF2_9BACT</name>
<keyword evidence="7" id="KW-0443">Lipid metabolism</keyword>
<dbReference type="AlphaFoldDB" id="A0AA41YDF2"/>
<dbReference type="RefSeq" id="WP_282591929.1">
    <property type="nucleotide sequence ID" value="NZ_JAPAAF010000015.1"/>
</dbReference>
<feature type="transmembrane region" description="Helical" evidence="12">
    <location>
        <begin position="212"/>
        <end position="240"/>
    </location>
</feature>
<evidence type="ECO:0000256" key="4">
    <source>
        <dbReference type="ARBA" id="ARBA00022679"/>
    </source>
</evidence>
<feature type="transmembrane region" description="Helical" evidence="12">
    <location>
        <begin position="172"/>
        <end position="191"/>
    </location>
</feature>
<evidence type="ECO:0000256" key="2">
    <source>
        <dbReference type="ARBA" id="ARBA00010441"/>
    </source>
</evidence>
<gene>
    <name evidence="13" type="ORF">N2K84_11340</name>
</gene>
<dbReference type="Pfam" id="PF01066">
    <property type="entry name" value="CDP-OH_P_transf"/>
    <property type="match status" value="1"/>
</dbReference>
<sequence>MNKLSSYFFWVPNFITALNLAAGSMAVFLGIEGQLVWAACCIVAAAVFDFLDGMAARLLHAYSEIGKQLDSLADLVSFGLAPAAILMSLLQLAMFENIRPLALIEASPLQWVFLLSALLVPIAGAFRLAKFNLDTRQSDNFLGLPIPANALFYASLALVVELGNHPAISKIILSRFNLLTIMVLLSALMISELPMFSMKVKHLKWQGNQVRFLFAGLCIVLLILLKLYAFPLIIISYILIAVVSKLAA</sequence>
<dbReference type="PROSITE" id="PS00379">
    <property type="entry name" value="CDP_ALCOHOL_P_TRANSF"/>
    <property type="match status" value="1"/>
</dbReference>
<evidence type="ECO:0000256" key="6">
    <source>
        <dbReference type="ARBA" id="ARBA00022989"/>
    </source>
</evidence>
<evidence type="ECO:0000256" key="10">
    <source>
        <dbReference type="ARBA" id="ARBA00023264"/>
    </source>
</evidence>
<evidence type="ECO:0000256" key="1">
    <source>
        <dbReference type="ARBA" id="ARBA00004141"/>
    </source>
</evidence>
<keyword evidence="10" id="KW-1208">Phospholipid metabolism</keyword>
<keyword evidence="3" id="KW-0444">Lipid biosynthesis</keyword>
<feature type="transmembrane region" description="Helical" evidence="12">
    <location>
        <begin position="141"/>
        <end position="160"/>
    </location>
</feature>
<dbReference type="PANTHER" id="PTHR14269">
    <property type="entry name" value="CDP-DIACYLGLYCEROL--GLYCEROL-3-PHOSPHATE 3-PHOSPHATIDYLTRANSFERASE-RELATED"/>
    <property type="match status" value="1"/>
</dbReference>
<proteinExistence type="inferred from homology"/>
<protein>
    <submittedName>
        <fullName evidence="13">CDP-alcohol phosphatidyltransferase family protein</fullName>
    </submittedName>
</protein>
<keyword evidence="4 11" id="KW-0808">Transferase</keyword>
<keyword evidence="14" id="KW-1185">Reference proteome</keyword>
<keyword evidence="6 12" id="KW-1133">Transmembrane helix</keyword>
<feature type="transmembrane region" description="Helical" evidence="12">
    <location>
        <begin position="109"/>
        <end position="129"/>
    </location>
</feature>
<reference evidence="13" key="1">
    <citation type="submission" date="2022-10" db="EMBL/GenBank/DDBJ databases">
        <title>Gaoshiqiia sediminis gen. nov., sp. nov., isolated from coastal sediment.</title>
        <authorList>
            <person name="Yu W.X."/>
            <person name="Mu D.S."/>
            <person name="Du J.Z."/>
            <person name="Liang Y.Q."/>
        </authorList>
    </citation>
    <scope>NUCLEOTIDE SEQUENCE</scope>
    <source>
        <strain evidence="13">A06</strain>
    </source>
</reference>
<dbReference type="GO" id="GO:0008654">
    <property type="term" value="P:phospholipid biosynthetic process"/>
    <property type="evidence" value="ECO:0007669"/>
    <property type="project" value="UniProtKB-KW"/>
</dbReference>
<dbReference type="PANTHER" id="PTHR14269:SF61">
    <property type="entry name" value="CDP-DIACYLGLYCEROL--SERINE O-PHOSPHATIDYLTRANSFERASE"/>
    <property type="match status" value="1"/>
</dbReference>
<comment type="similarity">
    <text evidence="2 11">Belongs to the CDP-alcohol phosphatidyltransferase class-I family.</text>
</comment>